<reference evidence="1" key="1">
    <citation type="submission" date="2020-03" db="EMBL/GenBank/DDBJ databases">
        <title>Transcriptomic Profiling of the Digestive Tract of the Rat Flea, Xenopsylla cheopis, Following Blood Feeding and Infection with Yersinia pestis.</title>
        <authorList>
            <person name="Bland D.M."/>
            <person name="Martens C.A."/>
            <person name="Virtaneva K."/>
            <person name="Kanakabandi K."/>
            <person name="Long D."/>
            <person name="Rosenke R."/>
            <person name="Saturday G.A."/>
            <person name="Hoyt F.H."/>
            <person name="Bruno D.P."/>
            <person name="Ribeiro J.M.C."/>
            <person name="Hinnebusch J."/>
        </authorList>
    </citation>
    <scope>NUCLEOTIDE SEQUENCE</scope>
</reference>
<dbReference type="AlphaFoldDB" id="A0A6M2DKW4"/>
<dbReference type="GO" id="GO:0005634">
    <property type="term" value="C:nucleus"/>
    <property type="evidence" value="ECO:0007669"/>
    <property type="project" value="TreeGrafter"/>
</dbReference>
<proteinExistence type="predicted"/>
<dbReference type="PANTHER" id="PTHR13223">
    <property type="entry name" value="ACIDIC FIBROBLAST GROWTH FACTOR INTRACELLULAR BINDING PROTEIN"/>
    <property type="match status" value="1"/>
</dbReference>
<dbReference type="PANTHER" id="PTHR13223:SF2">
    <property type="entry name" value="ACIDIC FIBROBLAST GROWTH FACTOR INTRACELLULAR-BINDING PROTEIN"/>
    <property type="match status" value="1"/>
</dbReference>
<accession>A0A6M2DKW4</accession>
<dbReference type="EMBL" id="GIIL01002624">
    <property type="protein sequence ID" value="NOV46350.1"/>
    <property type="molecule type" value="Transcribed_RNA"/>
</dbReference>
<dbReference type="InterPro" id="IPR008614">
    <property type="entry name" value="FIBP"/>
</dbReference>
<name>A0A6M2DKW4_XENCH</name>
<sequence>MYAEIDVFISNYTLVDPEIYQLWIEGYSSSEAVSILKQNGVIQQIGVPLDLIASDVLDHYRTYSLLERLLSNPSKLSEQPAFQLEPQTRSLLIEKYYSVDDVVVRELLGKKLSSRHRKDLDEVADKTGVKLKSCRRQFDNIKRIFKAVEELPGNIWQNVKIHFLVPENLARKYGAIVFISCLRFETAKRRLQYLTFTDLLHCAESIMSNWTYVHVGQDYFDTEMDREFLLDLREIRVLLDKEKELKHLICIRLKPGFLERSYQELENNFRLYSRSIISIGCSLHRTRELRCLFSELSEKLIEPWRNAGWTDNEVKLFLPAYSQSALDMDVLRDADLKAAWDRFMKVISTCLIKIYHI</sequence>
<protein>
    <submittedName>
        <fullName evidence="1">Putative acidic fibroblast growth factor intracellular-binding protein</fullName>
    </submittedName>
</protein>
<dbReference type="Pfam" id="PF05427">
    <property type="entry name" value="FIBP"/>
    <property type="match status" value="1"/>
</dbReference>
<organism evidence="1">
    <name type="scientific">Xenopsylla cheopis</name>
    <name type="common">Oriental rat flea</name>
    <name type="synonym">Pulex cheopis</name>
    <dbReference type="NCBI Taxonomy" id="163159"/>
    <lineage>
        <taxon>Eukaryota</taxon>
        <taxon>Metazoa</taxon>
        <taxon>Ecdysozoa</taxon>
        <taxon>Arthropoda</taxon>
        <taxon>Hexapoda</taxon>
        <taxon>Insecta</taxon>
        <taxon>Pterygota</taxon>
        <taxon>Neoptera</taxon>
        <taxon>Endopterygota</taxon>
        <taxon>Siphonaptera</taxon>
        <taxon>Pulicidae</taxon>
        <taxon>Xenopsyllinae</taxon>
        <taxon>Xenopsylla</taxon>
    </lineage>
</organism>
<evidence type="ECO:0000313" key="1">
    <source>
        <dbReference type="EMBL" id="NOV46350.1"/>
    </source>
</evidence>